<organism evidence="1">
    <name type="scientific">Pseudomonas fluorescens</name>
    <dbReference type="NCBI Taxonomy" id="294"/>
    <lineage>
        <taxon>Bacteria</taxon>
        <taxon>Pseudomonadati</taxon>
        <taxon>Pseudomonadota</taxon>
        <taxon>Gammaproteobacteria</taxon>
        <taxon>Pseudomonadales</taxon>
        <taxon>Pseudomonadaceae</taxon>
        <taxon>Pseudomonas</taxon>
    </lineage>
</organism>
<dbReference type="EMBL" id="KX893538">
    <property type="protein sequence ID" value="ARJ57880.1"/>
    <property type="molecule type" value="Genomic_DNA"/>
</dbReference>
<accession>A0A1W6C0G4</accession>
<dbReference type="AlphaFoldDB" id="A0A1W6C0G4"/>
<geneLocation type="plasmid" evidence="1">
    <name>pG20</name>
</geneLocation>
<evidence type="ECO:0000313" key="1">
    <source>
        <dbReference type="EMBL" id="ARJ57880.1"/>
    </source>
</evidence>
<keyword evidence="1" id="KW-0614">Plasmid</keyword>
<dbReference type="RefSeq" id="WP_172689278.1">
    <property type="nucleotide sequence ID" value="NZ_KX893538.1"/>
</dbReference>
<proteinExistence type="predicted"/>
<reference evidence="1" key="1">
    <citation type="submission" date="2016-09" db="EMBL/GenBank/DDBJ databases">
        <title>IS1411 activates the second repA gene of the plasmid pG20 in Pseudomonas fluorescens PC20.</title>
        <authorList>
            <person name="Naanuri E."/>
            <person name="Heinaru E."/>
            <person name="Joesaar M."/>
            <person name="Heinaru A."/>
        </authorList>
    </citation>
    <scope>NUCLEOTIDE SEQUENCE</scope>
    <source>
        <strain evidence="1">PC20</strain>
        <plasmid evidence="1">pG20</plasmid>
    </source>
</reference>
<sequence>MSLKIPCSNISQALAELQPGESLLIPCNGKTIQVTQSSITSMLKKRKLVMAEFSQRKTLLIRDENTLPDPMILVTRQSVRSVPSAA</sequence>
<name>A0A1W6C0G4_PSEFL</name>
<protein>
    <submittedName>
        <fullName evidence="1">Uncharacterized protein</fullName>
    </submittedName>
</protein>